<dbReference type="Pfam" id="PF05973">
    <property type="entry name" value="Gp49"/>
    <property type="match status" value="1"/>
</dbReference>
<proteinExistence type="predicted"/>
<dbReference type="InterPro" id="IPR009241">
    <property type="entry name" value="HigB-like"/>
</dbReference>
<accession>A0ABP7F853</accession>
<organism evidence="1 2">
    <name type="scientific">Salinicoccus jeotgali</name>
    <dbReference type="NCBI Taxonomy" id="381634"/>
    <lineage>
        <taxon>Bacteria</taxon>
        <taxon>Bacillati</taxon>
        <taxon>Bacillota</taxon>
        <taxon>Bacilli</taxon>
        <taxon>Bacillales</taxon>
        <taxon>Staphylococcaceae</taxon>
        <taxon>Salinicoccus</taxon>
    </lineage>
</organism>
<dbReference type="Proteomes" id="UP001500920">
    <property type="component" value="Unassembled WGS sequence"/>
</dbReference>
<protein>
    <submittedName>
        <fullName evidence="1">Type II toxin-antitoxin system RelE/ParE family toxin</fullName>
    </submittedName>
</protein>
<keyword evidence="2" id="KW-1185">Reference proteome</keyword>
<name>A0ABP7F853_9STAP</name>
<comment type="caution">
    <text evidence="1">The sequence shown here is derived from an EMBL/GenBank/DDBJ whole genome shotgun (WGS) entry which is preliminary data.</text>
</comment>
<evidence type="ECO:0000313" key="1">
    <source>
        <dbReference type="EMBL" id="GAA3731501.1"/>
    </source>
</evidence>
<sequence>MDNLEWDTEDYKTENDHSPLEAFLDALPAKASDKILRDIEMLERFGPRWGHPHVDYFRNEDIYELRVKHSSNIYRIFFFRWKGTLLLLTHGFVKKSKKTPKGELNHAIRLRDDWVSRKGE</sequence>
<reference evidence="2" key="1">
    <citation type="journal article" date="2019" name="Int. J. Syst. Evol. Microbiol.">
        <title>The Global Catalogue of Microorganisms (GCM) 10K type strain sequencing project: providing services to taxonomists for standard genome sequencing and annotation.</title>
        <authorList>
            <consortium name="The Broad Institute Genomics Platform"/>
            <consortium name="The Broad Institute Genome Sequencing Center for Infectious Disease"/>
            <person name="Wu L."/>
            <person name="Ma J."/>
        </authorList>
    </citation>
    <scope>NUCLEOTIDE SEQUENCE [LARGE SCALE GENOMIC DNA]</scope>
    <source>
        <strain evidence="2">JCM 16981</strain>
    </source>
</reference>
<evidence type="ECO:0000313" key="2">
    <source>
        <dbReference type="Proteomes" id="UP001500920"/>
    </source>
</evidence>
<gene>
    <name evidence="1" type="ORF">GCM10022378_19730</name>
</gene>
<dbReference type="RefSeq" id="WP_344703958.1">
    <property type="nucleotide sequence ID" value="NZ_BAABCK010000066.1"/>
</dbReference>
<dbReference type="EMBL" id="BAABCK010000066">
    <property type="protein sequence ID" value="GAA3731501.1"/>
    <property type="molecule type" value="Genomic_DNA"/>
</dbReference>